<evidence type="ECO:0000256" key="8">
    <source>
        <dbReference type="RuleBase" id="RU004915"/>
    </source>
</evidence>
<dbReference type="EC" id="3.2.2.22" evidence="3"/>
<keyword evidence="4 8" id="KW-0800">Toxin</keyword>
<dbReference type="Proteomes" id="UP001153076">
    <property type="component" value="Unassembled WGS sequence"/>
</dbReference>
<dbReference type="InterPro" id="IPR016138">
    <property type="entry name" value="Ribosome_inactivat_prot_sub1"/>
</dbReference>
<feature type="region of interest" description="Disordered" evidence="9">
    <location>
        <begin position="104"/>
        <end position="130"/>
    </location>
</feature>
<organism evidence="11 12">
    <name type="scientific">Carnegiea gigantea</name>
    <dbReference type="NCBI Taxonomy" id="171969"/>
    <lineage>
        <taxon>Eukaryota</taxon>
        <taxon>Viridiplantae</taxon>
        <taxon>Streptophyta</taxon>
        <taxon>Embryophyta</taxon>
        <taxon>Tracheophyta</taxon>
        <taxon>Spermatophyta</taxon>
        <taxon>Magnoliopsida</taxon>
        <taxon>eudicotyledons</taxon>
        <taxon>Gunneridae</taxon>
        <taxon>Pentapetalae</taxon>
        <taxon>Caryophyllales</taxon>
        <taxon>Cactineae</taxon>
        <taxon>Cactaceae</taxon>
        <taxon>Cactoideae</taxon>
        <taxon>Echinocereeae</taxon>
        <taxon>Carnegiea</taxon>
    </lineage>
</organism>
<evidence type="ECO:0000313" key="11">
    <source>
        <dbReference type="EMBL" id="KAJ8423179.1"/>
    </source>
</evidence>
<comment type="caution">
    <text evidence="11">The sequence shown here is derived from an EMBL/GenBank/DDBJ whole genome shotgun (WGS) entry which is preliminary data.</text>
</comment>
<evidence type="ECO:0000256" key="1">
    <source>
        <dbReference type="ARBA" id="ARBA00000237"/>
    </source>
</evidence>
<evidence type="ECO:0000313" key="12">
    <source>
        <dbReference type="Proteomes" id="UP001153076"/>
    </source>
</evidence>
<dbReference type="AlphaFoldDB" id="A0A9Q1GPG5"/>
<keyword evidence="12" id="KW-1185">Reference proteome</keyword>
<dbReference type="GO" id="GO:0030598">
    <property type="term" value="F:rRNA N-glycosylase activity"/>
    <property type="evidence" value="ECO:0007669"/>
    <property type="project" value="UniProtKB-EC"/>
</dbReference>
<sequence length="412" mass="46169">MAGLVLVYGSDNAASYSKFIGDLRNKLKDPKRSYFEVPMIRSYPRLQYMYVELKSAAEYTITLAIRMYDLYVLRENNMKVVPAALVVVLLAWVMSMVAATTTSSSEINGGRKPTARRPPPPPPPPKPDMELDLKDVSKTKYSDNLIAPLRRKLEDTKQSLFGIPRLRKLSGPEYIYIKFISATKRNSIVIAINKKDIYVQGYTYKNGAEVGARLFKDVFNSKEKDNIFRKFQPKTTANIGYIGSYDMLQSTAGVGTGDANRRKVDLGMGELGNFIDKINEKHPSGIPKDEAKLLLIAIQMVSEAVRFKYIENQVIANINEEKFTPDYKLVSLETAWGRLSKAIEGADSKTGDFGKDSAGNPKTVELWDPQGNDWDVTNVHEVKEDIALLTPVRASELPKWPLDDNVPVLATM</sequence>
<comment type="catalytic activity">
    <reaction evidence="1 8">
        <text>Endohydrolysis of the N-glycosidic bond at one specific adenosine on the 28S rRNA.</text>
        <dbReference type="EC" id="3.2.2.22"/>
    </reaction>
</comment>
<keyword evidence="10" id="KW-0812">Transmembrane</keyword>
<protein>
    <recommendedName>
        <fullName evidence="3">rRNA N-glycosylase</fullName>
        <ecNumber evidence="3">3.2.2.22</ecNumber>
    </recommendedName>
</protein>
<comment type="similarity">
    <text evidence="2">Belongs to the ribosome-inactivating protein family. Type 1 RIP subfamily.</text>
</comment>
<evidence type="ECO:0000256" key="10">
    <source>
        <dbReference type="SAM" id="Phobius"/>
    </source>
</evidence>
<evidence type="ECO:0000256" key="2">
    <source>
        <dbReference type="ARBA" id="ARBA00008544"/>
    </source>
</evidence>
<gene>
    <name evidence="11" type="ORF">Cgig2_020978</name>
</gene>
<dbReference type="OrthoDB" id="1704365at2759"/>
<keyword evidence="10" id="KW-0472">Membrane</keyword>
<dbReference type="Pfam" id="PF00161">
    <property type="entry name" value="RIP"/>
    <property type="match status" value="2"/>
</dbReference>
<keyword evidence="7 8" id="KW-0652">Protein synthesis inhibitor</keyword>
<dbReference type="SUPFAM" id="SSF56371">
    <property type="entry name" value="Ribosome inactivating proteins (RIP)"/>
    <property type="match status" value="2"/>
</dbReference>
<evidence type="ECO:0000256" key="4">
    <source>
        <dbReference type="ARBA" id="ARBA00022656"/>
    </source>
</evidence>
<evidence type="ECO:0000256" key="7">
    <source>
        <dbReference type="ARBA" id="ARBA00023193"/>
    </source>
</evidence>
<dbReference type="InterPro" id="IPR001574">
    <property type="entry name" value="Ribosome_inactivat_prot"/>
</dbReference>
<keyword evidence="6 8" id="KW-0611">Plant defense</keyword>
<evidence type="ECO:0000256" key="6">
    <source>
        <dbReference type="ARBA" id="ARBA00022821"/>
    </source>
</evidence>
<dbReference type="EMBL" id="JAKOGI010002037">
    <property type="protein sequence ID" value="KAJ8423179.1"/>
    <property type="molecule type" value="Genomic_DNA"/>
</dbReference>
<dbReference type="InterPro" id="IPR016139">
    <property type="entry name" value="Ribosome_inactivat_prot_sub2"/>
</dbReference>
<dbReference type="PANTHER" id="PTHR33453:SF34">
    <property type="entry name" value="RIBOSOME-INACTIVATING PROTEIN"/>
    <property type="match status" value="1"/>
</dbReference>
<dbReference type="InterPro" id="IPR036041">
    <property type="entry name" value="Ribosome-inact_prot_sf"/>
</dbReference>
<dbReference type="Gene3D" id="3.40.420.10">
    <property type="entry name" value="Ricin (A subunit), domain 1"/>
    <property type="match status" value="2"/>
</dbReference>
<keyword evidence="10" id="KW-1133">Transmembrane helix</keyword>
<dbReference type="Gene3D" id="4.10.470.10">
    <property type="entry name" value="Ricin (A Subunit), domain 2"/>
    <property type="match status" value="1"/>
</dbReference>
<evidence type="ECO:0000256" key="3">
    <source>
        <dbReference type="ARBA" id="ARBA00012001"/>
    </source>
</evidence>
<reference evidence="11" key="1">
    <citation type="submission" date="2022-04" db="EMBL/GenBank/DDBJ databases">
        <title>Carnegiea gigantea Genome sequencing and assembly v2.</title>
        <authorList>
            <person name="Copetti D."/>
            <person name="Sanderson M.J."/>
            <person name="Burquez A."/>
            <person name="Wojciechowski M.F."/>
        </authorList>
    </citation>
    <scope>NUCLEOTIDE SEQUENCE</scope>
    <source>
        <strain evidence="11">SGP5-SGP5p</strain>
        <tissue evidence="11">Aerial part</tissue>
    </source>
</reference>
<proteinExistence type="inferred from homology"/>
<feature type="compositionally biased region" description="Pro residues" evidence="9">
    <location>
        <begin position="116"/>
        <end position="126"/>
    </location>
</feature>
<dbReference type="GO" id="GO:0006952">
    <property type="term" value="P:defense response"/>
    <property type="evidence" value="ECO:0007669"/>
    <property type="project" value="UniProtKB-KW"/>
</dbReference>
<keyword evidence="5 8" id="KW-0378">Hydrolase</keyword>
<dbReference type="GO" id="GO:0017148">
    <property type="term" value="P:negative regulation of translation"/>
    <property type="evidence" value="ECO:0007669"/>
    <property type="project" value="UniProtKB-KW"/>
</dbReference>
<evidence type="ECO:0000256" key="9">
    <source>
        <dbReference type="SAM" id="MobiDB-lite"/>
    </source>
</evidence>
<name>A0A9Q1GPG5_9CARY</name>
<dbReference type="GO" id="GO:0090729">
    <property type="term" value="F:toxin activity"/>
    <property type="evidence" value="ECO:0007669"/>
    <property type="project" value="UniProtKB-KW"/>
</dbReference>
<dbReference type="PANTHER" id="PTHR33453">
    <property type="match status" value="1"/>
</dbReference>
<accession>A0A9Q1GPG5</accession>
<evidence type="ECO:0000256" key="5">
    <source>
        <dbReference type="ARBA" id="ARBA00022801"/>
    </source>
</evidence>
<feature type="transmembrane region" description="Helical" evidence="10">
    <location>
        <begin position="80"/>
        <end position="99"/>
    </location>
</feature>